<reference evidence="2" key="1">
    <citation type="submission" date="2023-07" db="EMBL/GenBank/DDBJ databases">
        <title>30 novel species of actinomycetes from the DSMZ collection.</title>
        <authorList>
            <person name="Nouioui I."/>
        </authorList>
    </citation>
    <scope>NUCLEOTIDE SEQUENCE [LARGE SCALE GENOMIC DNA]</scope>
    <source>
        <strain evidence="2">DSM 44938</strain>
    </source>
</reference>
<accession>A0ABU2N182</accession>
<dbReference type="EMBL" id="JAVREL010000037">
    <property type="protein sequence ID" value="MDT0347640.1"/>
    <property type="molecule type" value="Genomic_DNA"/>
</dbReference>
<keyword evidence="2" id="KW-1185">Reference proteome</keyword>
<organism evidence="1 2">
    <name type="scientific">Streptomyces litchfieldiae</name>
    <dbReference type="NCBI Taxonomy" id="3075543"/>
    <lineage>
        <taxon>Bacteria</taxon>
        <taxon>Bacillati</taxon>
        <taxon>Actinomycetota</taxon>
        <taxon>Actinomycetes</taxon>
        <taxon>Kitasatosporales</taxon>
        <taxon>Streptomycetaceae</taxon>
        <taxon>Streptomyces</taxon>
    </lineage>
</organism>
<proteinExistence type="predicted"/>
<protein>
    <submittedName>
        <fullName evidence="1">Uncharacterized protein</fullName>
    </submittedName>
</protein>
<dbReference type="RefSeq" id="WP_311708766.1">
    <property type="nucleotide sequence ID" value="NZ_JAVREL010000037.1"/>
</dbReference>
<dbReference type="Proteomes" id="UP001183246">
    <property type="component" value="Unassembled WGS sequence"/>
</dbReference>
<gene>
    <name evidence="1" type="ORF">RM590_34515</name>
</gene>
<evidence type="ECO:0000313" key="1">
    <source>
        <dbReference type="EMBL" id="MDT0347640.1"/>
    </source>
</evidence>
<sequence>MSEQGGAWSDWLAIYEQAYASPTALREQACPRCAARELSLVFTERSVGGDGYANLWCGHCLHGIHVSRSLIPEGATVIPRGSTAEQENLVIPDCRLVWPDGDDGEQHENESEVF</sequence>
<comment type="caution">
    <text evidence="1">The sequence shown here is derived from an EMBL/GenBank/DDBJ whole genome shotgun (WGS) entry which is preliminary data.</text>
</comment>
<name>A0ABU2N182_9ACTN</name>
<evidence type="ECO:0000313" key="2">
    <source>
        <dbReference type="Proteomes" id="UP001183246"/>
    </source>
</evidence>